<organism evidence="4 5">
    <name type="scientific">Sulfobacillus thermotolerans</name>
    <dbReference type="NCBI Taxonomy" id="338644"/>
    <lineage>
        <taxon>Bacteria</taxon>
        <taxon>Bacillati</taxon>
        <taxon>Bacillota</taxon>
        <taxon>Clostridia</taxon>
        <taxon>Eubacteriales</taxon>
        <taxon>Clostridiales Family XVII. Incertae Sedis</taxon>
        <taxon>Sulfobacillus</taxon>
    </lineage>
</organism>
<sequence>MKAVVVTAFGGPEVLRVVDVARPDMNSHQVLIKVHATSVNFADIKARYGQYHNTGTPPFIPGLDDAGTIEAVGSEVTRFRPGQRVIAFPANGSYAEYIVVDETLTFALPPEVDWDTAAACPLVSFTSYALLHDVARLKAGEVVFVHAAAGGIGTVATQLAKILGAGMVIGAVSRQEKIAASYAAGADHVICYPTEPFAERVNTLTDGHGADVILDSVAGPITQQSLSCLAPYGRLVVFGNASGEPGIVQTTDLHASCRSVLGYSLGTTRKNHPHLLQVIASQVLPLIAKGRLNVPIGMTVPLADAAIAQQWVENRQSTGKAILKVVS</sequence>
<dbReference type="InterPro" id="IPR020843">
    <property type="entry name" value="ER"/>
</dbReference>
<dbReference type="Pfam" id="PF08240">
    <property type="entry name" value="ADH_N"/>
    <property type="match status" value="1"/>
</dbReference>
<dbReference type="Proteomes" id="UP000325292">
    <property type="component" value="Chromosome"/>
</dbReference>
<dbReference type="EMBL" id="CP019454">
    <property type="protein sequence ID" value="AUW94843.1"/>
    <property type="molecule type" value="Genomic_DNA"/>
</dbReference>
<evidence type="ECO:0000313" key="4">
    <source>
        <dbReference type="EMBL" id="AUW94843.1"/>
    </source>
</evidence>
<gene>
    <name evidence="4" type="ORF">BXT84_13520</name>
</gene>
<keyword evidence="5" id="KW-1185">Reference proteome</keyword>
<dbReference type="CDD" id="cd08241">
    <property type="entry name" value="QOR1"/>
    <property type="match status" value="1"/>
</dbReference>
<dbReference type="InterPro" id="IPR011032">
    <property type="entry name" value="GroES-like_sf"/>
</dbReference>
<keyword evidence="1" id="KW-0521">NADP</keyword>
<reference evidence="4 5" key="1">
    <citation type="journal article" date="2019" name="Sci. Rep.">
        <title>Sulfobacillus thermotolerans: new insights into resistance and metabolic capacities of acidophilic chemolithotrophs.</title>
        <authorList>
            <person name="Panyushkina A.E."/>
            <person name="Babenko V.V."/>
            <person name="Nikitina A.S."/>
            <person name="Selezneva O.V."/>
            <person name="Tsaplina I.A."/>
            <person name="Letarova M.A."/>
            <person name="Kostryukova E.S."/>
            <person name="Letarov A.V."/>
        </authorList>
    </citation>
    <scope>NUCLEOTIDE SEQUENCE [LARGE SCALE GENOMIC DNA]</scope>
    <source>
        <strain evidence="4 5">Kr1</strain>
    </source>
</reference>
<dbReference type="PANTHER" id="PTHR48106">
    <property type="entry name" value="QUINONE OXIDOREDUCTASE PIG3-RELATED"/>
    <property type="match status" value="1"/>
</dbReference>
<dbReference type="SMART" id="SM00829">
    <property type="entry name" value="PKS_ER"/>
    <property type="match status" value="1"/>
</dbReference>
<dbReference type="Pfam" id="PF00107">
    <property type="entry name" value="ADH_zinc_N"/>
    <property type="match status" value="1"/>
</dbReference>
<dbReference type="InterPro" id="IPR013149">
    <property type="entry name" value="ADH-like_C"/>
</dbReference>
<keyword evidence="2" id="KW-0560">Oxidoreductase</keyword>
<evidence type="ECO:0000259" key="3">
    <source>
        <dbReference type="SMART" id="SM00829"/>
    </source>
</evidence>
<name>A0ABM6RTN6_9FIRM</name>
<proteinExistence type="predicted"/>
<evidence type="ECO:0000256" key="2">
    <source>
        <dbReference type="ARBA" id="ARBA00023002"/>
    </source>
</evidence>
<dbReference type="InterPro" id="IPR013154">
    <property type="entry name" value="ADH-like_N"/>
</dbReference>
<evidence type="ECO:0000256" key="1">
    <source>
        <dbReference type="ARBA" id="ARBA00022857"/>
    </source>
</evidence>
<dbReference type="Gene3D" id="3.90.180.10">
    <property type="entry name" value="Medium-chain alcohol dehydrogenases, catalytic domain"/>
    <property type="match status" value="1"/>
</dbReference>
<dbReference type="InterPro" id="IPR036291">
    <property type="entry name" value="NAD(P)-bd_dom_sf"/>
</dbReference>
<dbReference type="Gene3D" id="3.40.50.720">
    <property type="entry name" value="NAD(P)-binding Rossmann-like Domain"/>
    <property type="match status" value="1"/>
</dbReference>
<accession>A0ABM6RTN6</accession>
<dbReference type="SUPFAM" id="SSF51735">
    <property type="entry name" value="NAD(P)-binding Rossmann-fold domains"/>
    <property type="match status" value="1"/>
</dbReference>
<dbReference type="PANTHER" id="PTHR48106:SF13">
    <property type="entry name" value="QUINONE OXIDOREDUCTASE-RELATED"/>
    <property type="match status" value="1"/>
</dbReference>
<protein>
    <submittedName>
        <fullName evidence="4">Quinone oxidoreductase</fullName>
    </submittedName>
</protein>
<evidence type="ECO:0000313" key="5">
    <source>
        <dbReference type="Proteomes" id="UP000325292"/>
    </source>
</evidence>
<dbReference type="SUPFAM" id="SSF50129">
    <property type="entry name" value="GroES-like"/>
    <property type="match status" value="1"/>
</dbReference>
<feature type="domain" description="Enoyl reductase (ER)" evidence="3">
    <location>
        <begin position="10"/>
        <end position="323"/>
    </location>
</feature>